<evidence type="ECO:0000259" key="1">
    <source>
        <dbReference type="Pfam" id="PF01636"/>
    </source>
</evidence>
<dbReference type="EMBL" id="PVWQ01000010">
    <property type="protein sequence ID" value="RDW70749.1"/>
    <property type="molecule type" value="Genomic_DNA"/>
</dbReference>
<dbReference type="SUPFAM" id="SSF56112">
    <property type="entry name" value="Protein kinase-like (PK-like)"/>
    <property type="match status" value="1"/>
</dbReference>
<protein>
    <recommendedName>
        <fullName evidence="1">Aminoglycoside phosphotransferase domain-containing protein</fullName>
    </recommendedName>
</protein>
<proteinExistence type="predicted"/>
<dbReference type="GeneID" id="38118630"/>
<keyword evidence="3" id="KW-1185">Reference proteome</keyword>
<accession>A0A3D8R9M1</accession>
<dbReference type="Proteomes" id="UP000256690">
    <property type="component" value="Unassembled WGS sequence"/>
</dbReference>
<dbReference type="AlphaFoldDB" id="A0A3D8R9M1"/>
<name>A0A3D8R9M1_9EURO</name>
<evidence type="ECO:0000313" key="2">
    <source>
        <dbReference type="EMBL" id="RDW70749.1"/>
    </source>
</evidence>
<sequence length="387" mass="42553">MADADTKVQEAVAADLSSSPFACSSLTRLSGGTANFVYRGILSQPLADGISTVIIKHAEDYLASNAEFRLSAKRCLLEESALRALNGMHGVTTTNEDTATASGARYQITVKPPKLFHFSPATYTQVMEDLPDAVDLKTFFLSSGVSQGISKDWTLAIGRTLGTWLRSFHVWSAAGAQTEFAEQLAANTVMRDLKFSINYDSLVSMVDAYPDILGDDRTRAVFQEVRDAAAAELGDTQSDDTGPIHGDFWSGNVLIPKTTLEDPLPATPLFITDWELAQRGPYALDLGQMIAELYMLKHYKDIDSGLWAIEGFVEGYGHVNITEEMAFRTLIHAGAHFIFFGSTTPGWGTAEQVKELVRLGRELVVRGWEKEKDWFCAEGKVWGNLFK</sequence>
<dbReference type="Pfam" id="PF01636">
    <property type="entry name" value="APH"/>
    <property type="match status" value="1"/>
</dbReference>
<dbReference type="Gene3D" id="3.90.1200.10">
    <property type="match status" value="1"/>
</dbReference>
<dbReference type="Gene3D" id="3.30.200.20">
    <property type="entry name" value="Phosphorylase Kinase, domain 1"/>
    <property type="match status" value="1"/>
</dbReference>
<evidence type="ECO:0000313" key="3">
    <source>
        <dbReference type="Proteomes" id="UP000256690"/>
    </source>
</evidence>
<dbReference type="OrthoDB" id="25129at2759"/>
<gene>
    <name evidence="2" type="ORF">DSM5745_08260</name>
</gene>
<dbReference type="InterPro" id="IPR011009">
    <property type="entry name" value="Kinase-like_dom_sf"/>
</dbReference>
<organism evidence="2 3">
    <name type="scientific">Aspergillus mulundensis</name>
    <dbReference type="NCBI Taxonomy" id="1810919"/>
    <lineage>
        <taxon>Eukaryota</taxon>
        <taxon>Fungi</taxon>
        <taxon>Dikarya</taxon>
        <taxon>Ascomycota</taxon>
        <taxon>Pezizomycotina</taxon>
        <taxon>Eurotiomycetes</taxon>
        <taxon>Eurotiomycetidae</taxon>
        <taxon>Eurotiales</taxon>
        <taxon>Aspergillaceae</taxon>
        <taxon>Aspergillus</taxon>
        <taxon>Aspergillus subgen. Nidulantes</taxon>
    </lineage>
</organism>
<reference evidence="2 3" key="1">
    <citation type="journal article" date="2018" name="IMA Fungus">
        <title>IMA Genome-F 9: Draft genome sequence of Annulohypoxylon stygium, Aspergillus mulundensis, Berkeleyomyces basicola (syn. Thielaviopsis basicola), Ceratocystis smalleyi, two Cercospora beticola strains, Coleophoma cylindrospora, Fusarium fracticaudum, Phialophora cf. hyalina, and Morchella septimelata.</title>
        <authorList>
            <person name="Wingfield B.D."/>
            <person name="Bills G.F."/>
            <person name="Dong Y."/>
            <person name="Huang W."/>
            <person name="Nel W.J."/>
            <person name="Swalarsk-Parry B.S."/>
            <person name="Vaghefi N."/>
            <person name="Wilken P.M."/>
            <person name="An Z."/>
            <person name="de Beer Z.W."/>
            <person name="De Vos L."/>
            <person name="Chen L."/>
            <person name="Duong T.A."/>
            <person name="Gao Y."/>
            <person name="Hammerbacher A."/>
            <person name="Kikkert J.R."/>
            <person name="Li Y."/>
            <person name="Li H."/>
            <person name="Li K."/>
            <person name="Li Q."/>
            <person name="Liu X."/>
            <person name="Ma X."/>
            <person name="Naidoo K."/>
            <person name="Pethybridge S.J."/>
            <person name="Sun J."/>
            <person name="Steenkamp E.T."/>
            <person name="van der Nest M.A."/>
            <person name="van Wyk S."/>
            <person name="Wingfield M.J."/>
            <person name="Xiong C."/>
            <person name="Yue Q."/>
            <person name="Zhang X."/>
        </authorList>
    </citation>
    <scope>NUCLEOTIDE SEQUENCE [LARGE SCALE GENOMIC DNA]</scope>
    <source>
        <strain evidence="2 3">DSM 5745</strain>
    </source>
</reference>
<dbReference type="RefSeq" id="XP_026601280.1">
    <property type="nucleotide sequence ID" value="XM_026750276.1"/>
</dbReference>
<feature type="domain" description="Aminoglycoside phosphotransferase" evidence="1">
    <location>
        <begin position="218"/>
        <end position="291"/>
    </location>
</feature>
<comment type="caution">
    <text evidence="2">The sequence shown here is derived from an EMBL/GenBank/DDBJ whole genome shotgun (WGS) entry which is preliminary data.</text>
</comment>
<dbReference type="STRING" id="1810919.A0A3D8R9M1"/>
<dbReference type="InterPro" id="IPR002575">
    <property type="entry name" value="Aminoglycoside_PTrfase"/>
</dbReference>